<dbReference type="InterPro" id="IPR001647">
    <property type="entry name" value="HTH_TetR"/>
</dbReference>
<dbReference type="GO" id="GO:0045892">
    <property type="term" value="P:negative regulation of DNA-templated transcription"/>
    <property type="evidence" value="ECO:0007669"/>
    <property type="project" value="InterPro"/>
</dbReference>
<evidence type="ECO:0000256" key="2">
    <source>
        <dbReference type="ARBA" id="ARBA00022491"/>
    </source>
</evidence>
<keyword evidence="9" id="KW-1185">Reference proteome</keyword>
<evidence type="ECO:0000256" key="5">
    <source>
        <dbReference type="ARBA" id="ARBA00023163"/>
    </source>
</evidence>
<dbReference type="SUPFAM" id="SSF48498">
    <property type="entry name" value="Tetracyclin repressor-like, C-terminal domain"/>
    <property type="match status" value="1"/>
</dbReference>
<dbReference type="AlphaFoldDB" id="A0A838L8P6"/>
<dbReference type="EMBL" id="JACEIB010000003">
    <property type="protein sequence ID" value="MBA2933898.1"/>
    <property type="molecule type" value="Genomic_DNA"/>
</dbReference>
<keyword evidence="2" id="KW-0678">Repressor</keyword>
<name>A0A838L8P6_9SPHN</name>
<dbReference type="RefSeq" id="WP_160363687.1">
    <property type="nucleotide sequence ID" value="NZ_JACEIB010000003.1"/>
</dbReference>
<feature type="domain" description="HTH tetR-type" evidence="7">
    <location>
        <begin position="3"/>
        <end position="63"/>
    </location>
</feature>
<evidence type="ECO:0000256" key="3">
    <source>
        <dbReference type="ARBA" id="ARBA00023015"/>
    </source>
</evidence>
<dbReference type="Pfam" id="PF00440">
    <property type="entry name" value="TetR_N"/>
    <property type="match status" value="1"/>
</dbReference>
<evidence type="ECO:0000259" key="7">
    <source>
        <dbReference type="PROSITE" id="PS50977"/>
    </source>
</evidence>
<keyword evidence="4 6" id="KW-0238">DNA-binding</keyword>
<dbReference type="Gene3D" id="1.10.357.10">
    <property type="entry name" value="Tetracycline Repressor, domain 2"/>
    <property type="match status" value="1"/>
</dbReference>
<comment type="function">
    <text evidence="1">TetR is the repressor of the tetracycline resistance element; its N-terminal region forms a helix-turn-helix structure and binds DNA. Binding of tetracycline to TetR reduces the repressor affinity for the tetracycline resistance gene (tetA) promoter operator sites.</text>
</comment>
<organism evidence="8 9">
    <name type="scientific">Sphingomonas chungangi</name>
    <dbReference type="NCBI Taxonomy" id="2683589"/>
    <lineage>
        <taxon>Bacteria</taxon>
        <taxon>Pseudomonadati</taxon>
        <taxon>Pseudomonadota</taxon>
        <taxon>Alphaproteobacteria</taxon>
        <taxon>Sphingomonadales</taxon>
        <taxon>Sphingomonadaceae</taxon>
        <taxon>Sphingomonas</taxon>
    </lineage>
</organism>
<dbReference type="InterPro" id="IPR036271">
    <property type="entry name" value="Tet_transcr_reg_TetR-rel_C_sf"/>
</dbReference>
<feature type="DNA-binding region" description="H-T-H motif" evidence="6">
    <location>
        <begin position="26"/>
        <end position="45"/>
    </location>
</feature>
<gene>
    <name evidence="8" type="ORF">HZF05_07265</name>
</gene>
<protein>
    <submittedName>
        <fullName evidence="8">TetR/AcrR family transcriptional regulator C-terminal domain-containing protein</fullName>
    </submittedName>
</protein>
<dbReference type="InterPro" id="IPR003012">
    <property type="entry name" value="Tet_transcr_reg_TetR"/>
</dbReference>
<dbReference type="PROSITE" id="PS50977">
    <property type="entry name" value="HTH_TETR_2"/>
    <property type="match status" value="1"/>
</dbReference>
<keyword evidence="5" id="KW-0804">Transcription</keyword>
<dbReference type="PRINTS" id="PR00455">
    <property type="entry name" value="HTHTETR"/>
</dbReference>
<dbReference type="InterPro" id="IPR050109">
    <property type="entry name" value="HTH-type_TetR-like_transc_reg"/>
</dbReference>
<dbReference type="PROSITE" id="PS01081">
    <property type="entry name" value="HTH_TETR_1"/>
    <property type="match status" value="1"/>
</dbReference>
<accession>A0A838L8P6</accession>
<dbReference type="Gene3D" id="1.10.10.60">
    <property type="entry name" value="Homeodomain-like"/>
    <property type="match status" value="1"/>
</dbReference>
<comment type="caution">
    <text evidence="8">The sequence shown here is derived from an EMBL/GenBank/DDBJ whole genome shotgun (WGS) entry which is preliminary data.</text>
</comment>
<evidence type="ECO:0000313" key="8">
    <source>
        <dbReference type="EMBL" id="MBA2933898.1"/>
    </source>
</evidence>
<dbReference type="InterPro" id="IPR023772">
    <property type="entry name" value="DNA-bd_HTH_TetR-type_CS"/>
</dbReference>
<dbReference type="InterPro" id="IPR009057">
    <property type="entry name" value="Homeodomain-like_sf"/>
</dbReference>
<dbReference type="SUPFAM" id="SSF46689">
    <property type="entry name" value="Homeodomain-like"/>
    <property type="match status" value="1"/>
</dbReference>
<dbReference type="GO" id="GO:0003700">
    <property type="term" value="F:DNA-binding transcription factor activity"/>
    <property type="evidence" value="ECO:0007669"/>
    <property type="project" value="TreeGrafter"/>
</dbReference>
<reference evidence="8 9" key="1">
    <citation type="submission" date="2020-07" db="EMBL/GenBank/DDBJ databases">
        <authorList>
            <person name="Sun Q."/>
        </authorList>
    </citation>
    <scope>NUCLEOTIDE SEQUENCE [LARGE SCALE GENOMIC DNA]</scope>
    <source>
        <strain evidence="8 9">CGMCC 1.13654</strain>
    </source>
</reference>
<evidence type="ECO:0000256" key="1">
    <source>
        <dbReference type="ARBA" id="ARBA00002856"/>
    </source>
</evidence>
<evidence type="ECO:0000256" key="6">
    <source>
        <dbReference type="PROSITE-ProRule" id="PRU00335"/>
    </source>
</evidence>
<dbReference type="PANTHER" id="PTHR30055">
    <property type="entry name" value="HTH-TYPE TRANSCRIPTIONAL REGULATOR RUTR"/>
    <property type="match status" value="1"/>
</dbReference>
<sequence length="186" mass="20128">MAKIRREEIIDVGLALLDEIGLDALTTRKLALRLGVESPTLYWHFSTKAALMSAMALEMVARHHVLPVADNTDRWADWLGDNARSFRAALLACRDGARLHAGSTPESDAEANILLKIAYLRRAGFLETDARLALLTTGQFALASALEQQAHEAAPAGSGALAYDAETAFGFGLDAMIDGLRLRLAR</sequence>
<dbReference type="Pfam" id="PF02909">
    <property type="entry name" value="TetR_C_1"/>
    <property type="match status" value="1"/>
</dbReference>
<dbReference type="PANTHER" id="PTHR30055:SF151">
    <property type="entry name" value="TRANSCRIPTIONAL REGULATORY PROTEIN"/>
    <property type="match status" value="1"/>
</dbReference>
<evidence type="ECO:0000256" key="4">
    <source>
        <dbReference type="ARBA" id="ARBA00023125"/>
    </source>
</evidence>
<evidence type="ECO:0000313" key="9">
    <source>
        <dbReference type="Proteomes" id="UP000570166"/>
    </source>
</evidence>
<dbReference type="GO" id="GO:0046677">
    <property type="term" value="P:response to antibiotic"/>
    <property type="evidence" value="ECO:0007669"/>
    <property type="project" value="InterPro"/>
</dbReference>
<dbReference type="InterPro" id="IPR004111">
    <property type="entry name" value="Repressor_TetR_C"/>
</dbReference>
<dbReference type="Proteomes" id="UP000570166">
    <property type="component" value="Unassembled WGS sequence"/>
</dbReference>
<keyword evidence="3" id="KW-0805">Transcription regulation</keyword>
<proteinExistence type="predicted"/>
<dbReference type="GO" id="GO:0000976">
    <property type="term" value="F:transcription cis-regulatory region binding"/>
    <property type="evidence" value="ECO:0007669"/>
    <property type="project" value="TreeGrafter"/>
</dbReference>
<dbReference type="PRINTS" id="PR00400">
    <property type="entry name" value="TETREPRESSOR"/>
</dbReference>